<feature type="non-terminal residue" evidence="1">
    <location>
        <position position="1"/>
    </location>
</feature>
<evidence type="ECO:0000313" key="1">
    <source>
        <dbReference type="EMBL" id="MCJ8746334.1"/>
    </source>
</evidence>
<organism evidence="1 2">
    <name type="scientific">Pangasius djambal</name>
    <dbReference type="NCBI Taxonomy" id="1691987"/>
    <lineage>
        <taxon>Eukaryota</taxon>
        <taxon>Metazoa</taxon>
        <taxon>Chordata</taxon>
        <taxon>Craniata</taxon>
        <taxon>Vertebrata</taxon>
        <taxon>Euteleostomi</taxon>
        <taxon>Actinopterygii</taxon>
        <taxon>Neopterygii</taxon>
        <taxon>Teleostei</taxon>
        <taxon>Ostariophysi</taxon>
        <taxon>Siluriformes</taxon>
        <taxon>Pangasiidae</taxon>
        <taxon>Pangasius</taxon>
    </lineage>
</organism>
<dbReference type="Proteomes" id="UP000830395">
    <property type="component" value="Chromosome 23"/>
</dbReference>
<name>A0ACC5ZE77_9TELE</name>
<gene>
    <name evidence="1" type="ORF">PDJAM_G00140610</name>
</gene>
<accession>A0ACC5ZE77</accession>
<proteinExistence type="predicted"/>
<dbReference type="EMBL" id="CM040997">
    <property type="protein sequence ID" value="MCJ8746334.1"/>
    <property type="molecule type" value="Genomic_DNA"/>
</dbReference>
<evidence type="ECO:0000313" key="2">
    <source>
        <dbReference type="Proteomes" id="UP000830395"/>
    </source>
</evidence>
<comment type="caution">
    <text evidence="1">The sequence shown here is derived from an EMBL/GenBank/DDBJ whole genome shotgun (WGS) entry which is preliminary data.</text>
</comment>
<reference evidence="1" key="1">
    <citation type="submission" date="2020-02" db="EMBL/GenBank/DDBJ databases">
        <title>Genome sequencing of the panga catfish, Pangasius djambal.</title>
        <authorList>
            <person name="Wen M."/>
            <person name="Zahm M."/>
            <person name="Roques C."/>
            <person name="Cabau C."/>
            <person name="Klopp C."/>
            <person name="Donnadieu C."/>
            <person name="Jouanno E."/>
            <person name="Avarre J.-C."/>
            <person name="Campet M."/>
            <person name="Ha T."/>
            <person name="Dugue R."/>
            <person name="Lampietro C."/>
            <person name="Louis A."/>
            <person name="Herpin A."/>
            <person name="Echchiki A."/>
            <person name="Berthelot C."/>
            <person name="Parey E."/>
            <person name="Roest-Crollius H."/>
            <person name="Braasch I."/>
            <person name="Postlethwait J.H."/>
            <person name="Bobe J."/>
            <person name="Montfort J."/>
            <person name="Bouchez O."/>
            <person name="Begum T."/>
            <person name="Schartl M."/>
            <person name="Gustiano R."/>
            <person name="Guiguen Y."/>
        </authorList>
    </citation>
    <scope>NUCLEOTIDE SEQUENCE</scope>
    <source>
        <strain evidence="1">Pdj_M5554</strain>
    </source>
</reference>
<feature type="non-terminal residue" evidence="1">
    <location>
        <position position="441"/>
    </location>
</feature>
<protein>
    <submittedName>
        <fullName evidence="1">Uncharacterized protein</fullName>
    </submittedName>
</protein>
<keyword evidence="2" id="KW-1185">Reference proteome</keyword>
<sequence>QAAFCFCFLCLAVLVLCLLCIVPDAENPTKAQKLELSQTGGDSEPQDHNCCEPKPTKQQNKKKINKRKAVIGLNFVTCVHHDKKKLFFCELCSVRGPLEHMSSVTHREAYVKYKYPGWNASGTNMEKKLQKIALCLAAVERSTGMGMKKLNVTAKVFTALSTAPFSEALSQLKLLQRKPEDGVDLKTPSQPEPSTSSDQEHDTCNNSVEHMLCSAATTNSLQQEKSPLLENHLVPNEIPNPLNKAYSCHTPSLISCCPFSVPVSFIPNSSHCSTAVPSSFSSCTELHAPSCHSRHVSPPPQLLCSTISSTLSSPSIIHIPPLSSQPDSPTQCVFVPHSPYEPISPPSASNCQDVTDVAPPYSYPALPVYEPISPPPASDSKDLTDVAPPYSSALPTPVELPHHMECEEPADVAGPVLHERASYAESKGTSGSELGQSTLPS</sequence>